<dbReference type="SUPFAM" id="SSF50630">
    <property type="entry name" value="Acid proteases"/>
    <property type="match status" value="1"/>
</dbReference>
<comment type="similarity">
    <text evidence="1 2">Belongs to the peptidase A1 family.</text>
</comment>
<dbReference type="InterPro" id="IPR033121">
    <property type="entry name" value="PEPTIDASE_A1"/>
</dbReference>
<organism evidence="5">
    <name type="scientific">Alexandrium monilatum</name>
    <dbReference type="NCBI Taxonomy" id="311494"/>
    <lineage>
        <taxon>Eukaryota</taxon>
        <taxon>Sar</taxon>
        <taxon>Alveolata</taxon>
        <taxon>Dinophyceae</taxon>
        <taxon>Gonyaulacales</taxon>
        <taxon>Pyrocystaceae</taxon>
        <taxon>Alexandrium</taxon>
    </lineage>
</organism>
<dbReference type="GO" id="GO:0006508">
    <property type="term" value="P:proteolysis"/>
    <property type="evidence" value="ECO:0007669"/>
    <property type="project" value="UniProtKB-KW"/>
</dbReference>
<feature type="chain" id="PRO_5031170187" description="Peptidase A1 domain-containing protein" evidence="3">
    <location>
        <begin position="33"/>
        <end position="511"/>
    </location>
</feature>
<dbReference type="EMBL" id="HBNR01091650">
    <property type="protein sequence ID" value="CAE4670958.1"/>
    <property type="molecule type" value="Transcribed_RNA"/>
</dbReference>
<dbReference type="PROSITE" id="PS00141">
    <property type="entry name" value="ASP_PROTEASE"/>
    <property type="match status" value="1"/>
</dbReference>
<evidence type="ECO:0000256" key="2">
    <source>
        <dbReference type="RuleBase" id="RU000454"/>
    </source>
</evidence>
<dbReference type="InterPro" id="IPR034164">
    <property type="entry name" value="Pepsin-like_dom"/>
</dbReference>
<dbReference type="Gene3D" id="2.40.70.10">
    <property type="entry name" value="Acid Proteases"/>
    <property type="match status" value="2"/>
</dbReference>
<keyword evidence="2" id="KW-0064">Aspartyl protease</keyword>
<accession>A0A7S4TCK0</accession>
<dbReference type="CDD" id="cd05471">
    <property type="entry name" value="pepsin_like"/>
    <property type="match status" value="1"/>
</dbReference>
<keyword evidence="3" id="KW-0732">Signal</keyword>
<dbReference type="AlphaFoldDB" id="A0A7S4TCK0"/>
<dbReference type="PRINTS" id="PR00792">
    <property type="entry name" value="PEPSIN"/>
</dbReference>
<gene>
    <name evidence="5" type="ORF">AMON00008_LOCUS65856</name>
</gene>
<reference evidence="5" key="1">
    <citation type="submission" date="2021-01" db="EMBL/GenBank/DDBJ databases">
        <authorList>
            <person name="Corre E."/>
            <person name="Pelletier E."/>
            <person name="Niang G."/>
            <person name="Scheremetjew M."/>
            <person name="Finn R."/>
            <person name="Kale V."/>
            <person name="Holt S."/>
            <person name="Cochrane G."/>
            <person name="Meng A."/>
            <person name="Brown T."/>
            <person name="Cohen L."/>
        </authorList>
    </citation>
    <scope>NUCLEOTIDE SEQUENCE</scope>
    <source>
        <strain evidence="5">CCMP3105</strain>
    </source>
</reference>
<keyword evidence="2" id="KW-0645">Protease</keyword>
<dbReference type="InterPro" id="IPR001461">
    <property type="entry name" value="Aspartic_peptidase_A1"/>
</dbReference>
<sequence length="511" mass="55731">MAWPAAHRWRPSAALPTLNLVWAFCLTPAAGAIESSAAVQMVDDHLTLVQADLWPFPARLRADRPGASSAGATASWSRRQALRNYKDVQYTADITVGGQVVSGIIDTGSYELVVFERHCEGCGLAAVYNHDESNTYQPGKLSRSLRYGSGDLYAREGFDLVSVGAIGAVNQSFWESTEAYMPVLERASFQSIIGVGPPETPAWEAWSSTAKVIRRLQDTLGQQGNYSRTLLAAANSMAFSVEISRLPTLMTAYGFRGFSLCLGNRPESSGYFIWNDTTAEELPASFRRVPVVGRHSWTVKMTDVRLGLKGLLSPDQNLGATGTIDLSCAEGCGAIVDSGSSFLLMPRSVVILLEETLSELDVNCSNMNELPDLVFNLGEHTFSLPPDAYLSKVTNPVHPSAANLIRVRDLTFNGACELSVLETTSQTAMGPLWILGMPFFRKYYTTFSLGRSRDERALLVAQAGADCYPINGETSLHRERGTQVFSRQMDLSHSYISPLVAKALSTDQLDL</sequence>
<evidence type="ECO:0000259" key="4">
    <source>
        <dbReference type="PROSITE" id="PS51767"/>
    </source>
</evidence>
<evidence type="ECO:0000256" key="3">
    <source>
        <dbReference type="SAM" id="SignalP"/>
    </source>
</evidence>
<feature type="signal peptide" evidence="3">
    <location>
        <begin position="1"/>
        <end position="32"/>
    </location>
</feature>
<proteinExistence type="inferred from homology"/>
<dbReference type="PANTHER" id="PTHR47966">
    <property type="entry name" value="BETA-SITE APP-CLEAVING ENZYME, ISOFORM A-RELATED"/>
    <property type="match status" value="1"/>
</dbReference>
<evidence type="ECO:0000256" key="1">
    <source>
        <dbReference type="ARBA" id="ARBA00007447"/>
    </source>
</evidence>
<dbReference type="PROSITE" id="PS51767">
    <property type="entry name" value="PEPTIDASE_A1"/>
    <property type="match status" value="1"/>
</dbReference>
<name>A0A7S4TCK0_9DINO</name>
<evidence type="ECO:0000313" key="5">
    <source>
        <dbReference type="EMBL" id="CAE4670958.1"/>
    </source>
</evidence>
<keyword evidence="2" id="KW-0378">Hydrolase</keyword>
<feature type="domain" description="Peptidase A1" evidence="4">
    <location>
        <begin position="90"/>
        <end position="457"/>
    </location>
</feature>
<protein>
    <recommendedName>
        <fullName evidence="4">Peptidase A1 domain-containing protein</fullName>
    </recommendedName>
</protein>
<dbReference type="InterPro" id="IPR001969">
    <property type="entry name" value="Aspartic_peptidase_AS"/>
</dbReference>
<dbReference type="GO" id="GO:0004190">
    <property type="term" value="F:aspartic-type endopeptidase activity"/>
    <property type="evidence" value="ECO:0007669"/>
    <property type="project" value="UniProtKB-KW"/>
</dbReference>
<dbReference type="InterPro" id="IPR021109">
    <property type="entry name" value="Peptidase_aspartic_dom_sf"/>
</dbReference>
<dbReference type="Pfam" id="PF00026">
    <property type="entry name" value="Asp"/>
    <property type="match status" value="2"/>
</dbReference>